<feature type="compositionally biased region" description="Basic residues" evidence="12">
    <location>
        <begin position="252"/>
        <end position="261"/>
    </location>
</feature>
<evidence type="ECO:0000256" key="4">
    <source>
        <dbReference type="ARBA" id="ARBA00022490"/>
    </source>
</evidence>
<feature type="binding site" evidence="9">
    <location>
        <begin position="367"/>
        <end position="374"/>
    </location>
    <ligand>
        <name>GTP</name>
        <dbReference type="ChEBI" id="CHEBI:37565"/>
    </ligand>
</feature>
<dbReference type="SUPFAM" id="SSF52540">
    <property type="entry name" value="P-loop containing nucleoside triphosphate hydrolases"/>
    <property type="match status" value="1"/>
</dbReference>
<feature type="domain" description="Tr-type G" evidence="13">
    <location>
        <begin position="358"/>
        <end position="527"/>
    </location>
</feature>
<dbReference type="NCBIfam" id="TIGR00231">
    <property type="entry name" value="small_GTP"/>
    <property type="match status" value="1"/>
</dbReference>
<dbReference type="InterPro" id="IPR027417">
    <property type="entry name" value="P-loop_NTPase"/>
</dbReference>
<feature type="compositionally biased region" description="Basic and acidic residues" evidence="12">
    <location>
        <begin position="220"/>
        <end position="237"/>
    </location>
</feature>
<dbReference type="InterPro" id="IPR000795">
    <property type="entry name" value="T_Tr_GTP-bd_dom"/>
</dbReference>
<evidence type="ECO:0000256" key="11">
    <source>
        <dbReference type="RuleBase" id="RU000645"/>
    </source>
</evidence>
<keyword evidence="6 9" id="KW-0547">Nucleotide-binding</keyword>
<dbReference type="InterPro" id="IPR005225">
    <property type="entry name" value="Small_GTP-bd"/>
</dbReference>
<evidence type="ECO:0000256" key="9">
    <source>
        <dbReference type="HAMAP-Rule" id="MF_00100"/>
    </source>
</evidence>
<evidence type="ECO:0000256" key="10">
    <source>
        <dbReference type="RuleBase" id="RU000644"/>
    </source>
</evidence>
<dbReference type="CDD" id="cd03702">
    <property type="entry name" value="IF2_mtIF2_II"/>
    <property type="match status" value="1"/>
</dbReference>
<feature type="compositionally biased region" description="Basic and acidic residues" evidence="12">
    <location>
        <begin position="116"/>
        <end position="167"/>
    </location>
</feature>
<evidence type="ECO:0000256" key="8">
    <source>
        <dbReference type="ARBA" id="ARBA00023134"/>
    </source>
</evidence>
<feature type="compositionally biased region" description="Basic and acidic residues" evidence="12">
    <location>
        <begin position="181"/>
        <end position="194"/>
    </location>
</feature>
<feature type="region of interest" description="Disordered" evidence="12">
    <location>
        <begin position="112"/>
        <end position="267"/>
    </location>
</feature>
<dbReference type="Pfam" id="PF00009">
    <property type="entry name" value="GTP_EFTU"/>
    <property type="match status" value="1"/>
</dbReference>
<proteinExistence type="inferred from homology"/>
<dbReference type="HAMAP" id="MF_00100_B">
    <property type="entry name" value="IF_2_B"/>
    <property type="match status" value="1"/>
</dbReference>
<keyword evidence="8 9" id="KW-0342">GTP-binding</keyword>
<dbReference type="SUPFAM" id="SSF52156">
    <property type="entry name" value="Initiation factor IF2/eIF5b, domain 3"/>
    <property type="match status" value="1"/>
</dbReference>
<dbReference type="InterPro" id="IPR000178">
    <property type="entry name" value="TF_IF2_bacterial-like"/>
</dbReference>
<dbReference type="CDD" id="cd01887">
    <property type="entry name" value="IF2_eIF5B"/>
    <property type="match status" value="1"/>
</dbReference>
<name>A0ABS0Z818_9GAMM</name>
<dbReference type="Pfam" id="PF03144">
    <property type="entry name" value="GTP_EFTU_D2"/>
    <property type="match status" value="1"/>
</dbReference>
<feature type="binding site" evidence="9">
    <location>
        <begin position="467"/>
        <end position="470"/>
    </location>
    <ligand>
        <name>GTP</name>
        <dbReference type="ChEBI" id="CHEBI:37565"/>
    </ligand>
</feature>
<dbReference type="InterPro" id="IPR053905">
    <property type="entry name" value="EF-G-like_DII"/>
</dbReference>
<dbReference type="Gene3D" id="3.40.50.300">
    <property type="entry name" value="P-loop containing nucleotide triphosphate hydrolases"/>
    <property type="match status" value="1"/>
</dbReference>
<dbReference type="PROSITE" id="PS51722">
    <property type="entry name" value="G_TR_2"/>
    <property type="match status" value="1"/>
</dbReference>
<dbReference type="InterPro" id="IPR009061">
    <property type="entry name" value="DNA-bd_dom_put_sf"/>
</dbReference>
<keyword evidence="15" id="KW-1185">Reference proteome</keyword>
<evidence type="ECO:0000313" key="15">
    <source>
        <dbReference type="Proteomes" id="UP000598488"/>
    </source>
</evidence>
<gene>
    <name evidence="9 14" type="primary">infB</name>
    <name evidence="14" type="ORF">JHD44_03890</name>
</gene>
<dbReference type="Pfam" id="PF11987">
    <property type="entry name" value="IF-2"/>
    <property type="match status" value="1"/>
</dbReference>
<dbReference type="InterPro" id="IPR023115">
    <property type="entry name" value="TIF_IF2_dom3"/>
</dbReference>
<dbReference type="GO" id="GO:0003743">
    <property type="term" value="F:translation initiation factor activity"/>
    <property type="evidence" value="ECO:0007669"/>
    <property type="project" value="UniProtKB-KW"/>
</dbReference>
<accession>A0ABS0Z818</accession>
<sequence length="858" mass="93636">MTVQTVKILSELVNTPVEKLLTQMKDAGLPHKSADQEVSDVEKQILLNYLKRQHGEVGEDEGEKRITLQRRTKSTLSAGAGNKTVNVAVKKKRTYVQRTDANEELKRQQELLAEQRAAEEQARIEAEKAREEAAKIEAEQAAKAKAEAEEKARKEAERQQQERKAAERAAQQTEPNDSDMGADKLVENSKETKTNRKVSPAAGEGKSNGPAPKGKKAAPKHNDRKDDKPRGRADQKRGGRISVNDDDEFSRRGGKRKLKKPTKQEHGFQKPTAPIIHEVALPESITVADLAEKMAIKAAEVIKVMFKMGAMATINQTIDRDTATLVVEEMGHKVKYIDENALENDMIDAIDYEGEAIKRAPVVTVMGHVDHGKTSLLDYIRTTRVAAGESGGITQHIGAYHVETDHGMVSFLDTPGHAAFTSMRARGAQATDIVILVCAADDGVMPQTIEAVQHARAAGVPIVVAMTKIDKEAADIDKVKNELVAQEVVPEEWGGDVQFVGVSAKSGEGIDELLEAVLLQAEVLELTAVPSAPGKGVVVESRLDRGRGSVATVLVQNGTLKKGDIVLAGLQMGRVRALLDENGKAVNEAGPSIPVEILGLDGTPEAGEEFIVVADERKAREVANFRQGKYREVRFARQHSAKLENLFSGMGQEEVGTLNIVLKADVRGSLEALIKSLTDLSTEEVKVNVVSSGVGGITETDATLALASNAVIFGFNVRADSSAKQFIERESVDLRYYSVIYNIIDDVKQALSGMLTPDLREEIVGTAEVRDVFRSPKFGLVAGCMVLEGTVYRNEKIRVLRDNVVIFEGELESLRRFKDAVNEVRQGMECGIGVKNYNDVKEGDKIEVFKTIEVARTL</sequence>
<dbReference type="Gene3D" id="3.40.50.10050">
    <property type="entry name" value="Translation initiation factor IF- 2, domain 3"/>
    <property type="match status" value="1"/>
</dbReference>
<dbReference type="Proteomes" id="UP000598488">
    <property type="component" value="Unassembled WGS sequence"/>
</dbReference>
<feature type="binding site" evidence="9">
    <location>
        <begin position="413"/>
        <end position="417"/>
    </location>
    <ligand>
        <name>GTP</name>
        <dbReference type="ChEBI" id="CHEBI:37565"/>
    </ligand>
</feature>
<dbReference type="SUPFAM" id="SSF46955">
    <property type="entry name" value="Putative DNA-binding domain"/>
    <property type="match status" value="1"/>
</dbReference>
<evidence type="ECO:0000256" key="3">
    <source>
        <dbReference type="ARBA" id="ARBA00020675"/>
    </source>
</evidence>
<dbReference type="InterPro" id="IPR009000">
    <property type="entry name" value="Transl_B-barrel_sf"/>
</dbReference>
<dbReference type="Pfam" id="PF22042">
    <property type="entry name" value="EF-G_D2"/>
    <property type="match status" value="1"/>
</dbReference>
<comment type="similarity">
    <text evidence="2 9 10">Belongs to the TRAFAC class translation factor GTPase superfamily. Classic translation factor GTPase family. IF-2 subfamily.</text>
</comment>
<evidence type="ECO:0000256" key="2">
    <source>
        <dbReference type="ARBA" id="ARBA00007733"/>
    </source>
</evidence>
<dbReference type="SUPFAM" id="SSF50447">
    <property type="entry name" value="Translation proteins"/>
    <property type="match status" value="2"/>
</dbReference>
<evidence type="ECO:0000256" key="12">
    <source>
        <dbReference type="SAM" id="MobiDB-lite"/>
    </source>
</evidence>
<reference evidence="14 15" key="1">
    <citation type="submission" date="2020-12" db="EMBL/GenBank/DDBJ databases">
        <title>Comparative genome analysis of fungal antagonists Marinomonas ostreistagni 398 and M. spartinae 468.</title>
        <authorList>
            <person name="Fields J.L."/>
            <person name="Mavrodi O.V."/>
            <person name="Biber P.D."/>
            <person name="Indest K.J."/>
            <person name="Mavrodi D.V."/>
        </authorList>
    </citation>
    <scope>NUCLEOTIDE SEQUENCE [LARGE SCALE GENOMIC DNA]</scope>
    <source>
        <strain evidence="14 15">USM7</strain>
    </source>
</reference>
<evidence type="ECO:0000256" key="7">
    <source>
        <dbReference type="ARBA" id="ARBA00022917"/>
    </source>
</evidence>
<protein>
    <recommendedName>
        <fullName evidence="3 9">Translation initiation factor IF-2</fullName>
    </recommendedName>
</protein>
<dbReference type="PANTHER" id="PTHR43381">
    <property type="entry name" value="TRANSLATION INITIATION FACTOR IF-2-RELATED"/>
    <property type="match status" value="1"/>
</dbReference>
<comment type="function">
    <text evidence="9 10">One of the essential components for the initiation of protein synthesis. Protects formylmethionyl-tRNA from spontaneous hydrolysis and promotes its binding to the 30S ribosomal subunits. Also involved in the hydrolysis of GTP during the formation of the 70S ribosomal complex.</text>
</comment>
<dbReference type="RefSeq" id="WP_199461287.1">
    <property type="nucleotide sequence ID" value="NZ_JAEMUH010000003.1"/>
</dbReference>
<evidence type="ECO:0000259" key="13">
    <source>
        <dbReference type="PROSITE" id="PS51722"/>
    </source>
</evidence>
<keyword evidence="4 9" id="KW-0963">Cytoplasm</keyword>
<dbReference type="InterPro" id="IPR015760">
    <property type="entry name" value="TIF_IF2"/>
</dbReference>
<evidence type="ECO:0000256" key="1">
    <source>
        <dbReference type="ARBA" id="ARBA00004496"/>
    </source>
</evidence>
<dbReference type="Pfam" id="PF04760">
    <property type="entry name" value="IF2_N"/>
    <property type="match status" value="2"/>
</dbReference>
<dbReference type="Pfam" id="PF08364">
    <property type="entry name" value="IF2_assoc"/>
    <property type="match status" value="1"/>
</dbReference>
<dbReference type="InterPro" id="IPR013575">
    <property type="entry name" value="IF2_assoc_dom_bac"/>
</dbReference>
<keyword evidence="5 9" id="KW-0396">Initiation factor</keyword>
<evidence type="ECO:0000313" key="14">
    <source>
        <dbReference type="EMBL" id="MBJ7549809.1"/>
    </source>
</evidence>
<feature type="region of interest" description="G-domain" evidence="9">
    <location>
        <begin position="361"/>
        <end position="509"/>
    </location>
</feature>
<dbReference type="InterPro" id="IPR004161">
    <property type="entry name" value="EFTu-like_2"/>
</dbReference>
<comment type="caution">
    <text evidence="14">The sequence shown here is derived from an EMBL/GenBank/DDBJ whole genome shotgun (WGS) entry which is preliminary data.</text>
</comment>
<dbReference type="PROSITE" id="PS01176">
    <property type="entry name" value="IF2"/>
    <property type="match status" value="1"/>
</dbReference>
<dbReference type="Gene3D" id="3.30.56.50">
    <property type="entry name" value="Putative DNA-binding domain, N-terminal subdomain of bacterial translation initiation factor IF2"/>
    <property type="match status" value="1"/>
</dbReference>
<dbReference type="InterPro" id="IPR044145">
    <property type="entry name" value="IF2_II"/>
</dbReference>
<dbReference type="CDD" id="cd03692">
    <property type="entry name" value="mtIF2_IVc"/>
    <property type="match status" value="1"/>
</dbReference>
<evidence type="ECO:0000256" key="5">
    <source>
        <dbReference type="ARBA" id="ARBA00022540"/>
    </source>
</evidence>
<dbReference type="InterPro" id="IPR006847">
    <property type="entry name" value="IF2_N"/>
</dbReference>
<dbReference type="InterPro" id="IPR036925">
    <property type="entry name" value="TIF_IF2_dom3_sf"/>
</dbReference>
<evidence type="ECO:0000256" key="6">
    <source>
        <dbReference type="ARBA" id="ARBA00022741"/>
    </source>
</evidence>
<comment type="subcellular location">
    <subcellularLocation>
        <location evidence="1 9 11">Cytoplasm</location>
    </subcellularLocation>
</comment>
<keyword evidence="7 9" id="KW-0648">Protein biosynthesis</keyword>
<dbReference type="EMBL" id="JAEMUH010000003">
    <property type="protein sequence ID" value="MBJ7549809.1"/>
    <property type="molecule type" value="Genomic_DNA"/>
</dbReference>
<dbReference type="Gene3D" id="2.40.30.10">
    <property type="entry name" value="Translation factors"/>
    <property type="match status" value="2"/>
</dbReference>
<organism evidence="14 15">
    <name type="scientific">Marinomonas ostreistagni</name>
    <dbReference type="NCBI Taxonomy" id="359209"/>
    <lineage>
        <taxon>Bacteria</taxon>
        <taxon>Pseudomonadati</taxon>
        <taxon>Pseudomonadota</taxon>
        <taxon>Gammaproteobacteria</taxon>
        <taxon>Oceanospirillales</taxon>
        <taxon>Oceanospirillaceae</taxon>
        <taxon>Marinomonas</taxon>
    </lineage>
</organism>
<dbReference type="NCBIfam" id="TIGR00487">
    <property type="entry name" value="IF-2"/>
    <property type="match status" value="1"/>
</dbReference>
<dbReference type="PANTHER" id="PTHR43381:SF5">
    <property type="entry name" value="TR-TYPE G DOMAIN-CONTAINING PROTEIN"/>
    <property type="match status" value="1"/>
</dbReference>